<dbReference type="InterPro" id="IPR000551">
    <property type="entry name" value="MerR-type_HTH_dom"/>
</dbReference>
<dbReference type="PANTHER" id="PTHR30204">
    <property type="entry name" value="REDOX-CYCLING DRUG-SENSING TRANSCRIPTIONAL ACTIVATOR SOXR"/>
    <property type="match status" value="1"/>
</dbReference>
<dbReference type="SUPFAM" id="SSF46955">
    <property type="entry name" value="Putative DNA-binding domain"/>
    <property type="match status" value="1"/>
</dbReference>
<keyword evidence="1" id="KW-0238">DNA-binding</keyword>
<dbReference type="SMART" id="SM00422">
    <property type="entry name" value="HTH_MERR"/>
    <property type="match status" value="1"/>
</dbReference>
<reference evidence="4" key="1">
    <citation type="submission" date="2015-08" db="EMBL/GenBank/DDBJ databases">
        <title>Fjat-14210 dsm16467.</title>
        <authorList>
            <person name="Liu B."/>
            <person name="Wang J."/>
            <person name="Zhu Y."/>
            <person name="Liu G."/>
            <person name="Chen Q."/>
            <person name="Chen Z."/>
            <person name="Lan J."/>
            <person name="Che J."/>
            <person name="Ge C."/>
            <person name="Shi H."/>
            <person name="Pan Z."/>
            <person name="Liu X."/>
        </authorList>
    </citation>
    <scope>NUCLEOTIDE SEQUENCE [LARGE SCALE GENOMIC DNA]</scope>
    <source>
        <strain evidence="4">DSM 16467</strain>
    </source>
</reference>
<sequence length="128" mass="15370">MTYTIKEITKKTGLTAPTLRFYEKEEVLPFVQRDVNGNRVYTDENISWIHFILALRSTGMPISELKRYVKLYKQGNVTIQERRKMMLDHKQKVEEDMRQTYKHLEQINYKLALYDAIENNLQNKEIQI</sequence>
<dbReference type="OrthoDB" id="9811174at2"/>
<dbReference type="Proteomes" id="UP000037558">
    <property type="component" value="Unassembled WGS sequence"/>
</dbReference>
<gene>
    <name evidence="3" type="ORF">AMD01_13410</name>
</gene>
<dbReference type="PRINTS" id="PR00040">
    <property type="entry name" value="HTHMERR"/>
</dbReference>
<dbReference type="GO" id="GO:0003677">
    <property type="term" value="F:DNA binding"/>
    <property type="evidence" value="ECO:0007669"/>
    <property type="project" value="UniProtKB-KW"/>
</dbReference>
<evidence type="ECO:0000313" key="3">
    <source>
        <dbReference type="EMBL" id="KOO44280.1"/>
    </source>
</evidence>
<dbReference type="PROSITE" id="PS50937">
    <property type="entry name" value="HTH_MERR_2"/>
    <property type="match status" value="1"/>
</dbReference>
<protein>
    <submittedName>
        <fullName evidence="3">MerR family transcriptional regulator</fullName>
    </submittedName>
</protein>
<dbReference type="InterPro" id="IPR009061">
    <property type="entry name" value="DNA-bd_dom_put_sf"/>
</dbReference>
<dbReference type="CDD" id="cd01109">
    <property type="entry name" value="HTH_YyaN"/>
    <property type="match status" value="1"/>
</dbReference>
<proteinExistence type="predicted"/>
<comment type="caution">
    <text evidence="3">The sequence shown here is derived from an EMBL/GenBank/DDBJ whole genome shotgun (WGS) entry which is preliminary data.</text>
</comment>
<dbReference type="RefSeq" id="WP_053401934.1">
    <property type="nucleotide sequence ID" value="NZ_JAUKEN010000001.1"/>
</dbReference>
<dbReference type="Pfam" id="PF13411">
    <property type="entry name" value="MerR_1"/>
    <property type="match status" value="1"/>
</dbReference>
<dbReference type="InterPro" id="IPR047057">
    <property type="entry name" value="MerR_fam"/>
</dbReference>
<name>A0A0M0KZM6_9BACI</name>
<accession>A0A0M0KZM6</accession>
<dbReference type="PANTHER" id="PTHR30204:SF82">
    <property type="entry name" value="TRANSCRIPTIONAL REGULATOR, MERR FAMILY"/>
    <property type="match status" value="1"/>
</dbReference>
<dbReference type="AlphaFoldDB" id="A0A0M0KZM6"/>
<dbReference type="STRING" id="284581.AMD01_13410"/>
<dbReference type="GO" id="GO:0003700">
    <property type="term" value="F:DNA-binding transcription factor activity"/>
    <property type="evidence" value="ECO:0007669"/>
    <property type="project" value="InterPro"/>
</dbReference>
<dbReference type="EMBL" id="LILC01000016">
    <property type="protein sequence ID" value="KOO44280.1"/>
    <property type="molecule type" value="Genomic_DNA"/>
</dbReference>
<dbReference type="PATRIC" id="fig|284581.3.peg.4809"/>
<dbReference type="Gene3D" id="1.10.1660.10">
    <property type="match status" value="1"/>
</dbReference>
<evidence type="ECO:0000313" key="4">
    <source>
        <dbReference type="Proteomes" id="UP000037558"/>
    </source>
</evidence>
<organism evidence="3 4">
    <name type="scientific">Priestia koreensis</name>
    <dbReference type="NCBI Taxonomy" id="284581"/>
    <lineage>
        <taxon>Bacteria</taxon>
        <taxon>Bacillati</taxon>
        <taxon>Bacillota</taxon>
        <taxon>Bacilli</taxon>
        <taxon>Bacillales</taxon>
        <taxon>Bacillaceae</taxon>
        <taxon>Priestia</taxon>
    </lineage>
</organism>
<keyword evidence="4" id="KW-1185">Reference proteome</keyword>
<evidence type="ECO:0000256" key="1">
    <source>
        <dbReference type="ARBA" id="ARBA00023125"/>
    </source>
</evidence>
<evidence type="ECO:0000259" key="2">
    <source>
        <dbReference type="PROSITE" id="PS50937"/>
    </source>
</evidence>
<feature type="domain" description="HTH merR-type" evidence="2">
    <location>
        <begin position="2"/>
        <end position="71"/>
    </location>
</feature>